<protein>
    <submittedName>
        <fullName evidence="1">Uncharacterized protein</fullName>
    </submittedName>
</protein>
<evidence type="ECO:0000313" key="2">
    <source>
        <dbReference type="Proteomes" id="UP000606974"/>
    </source>
</evidence>
<dbReference type="AlphaFoldDB" id="A0A8H7AL63"/>
<gene>
    <name evidence="1" type="ORF">GJ744_008543</name>
</gene>
<reference evidence="1" key="1">
    <citation type="submission" date="2020-02" db="EMBL/GenBank/DDBJ databases">
        <authorList>
            <person name="Palmer J.M."/>
        </authorList>
    </citation>
    <scope>NUCLEOTIDE SEQUENCE</scope>
    <source>
        <strain evidence="1">EPUS1.4</strain>
        <tissue evidence="1">Thallus</tissue>
    </source>
</reference>
<name>A0A8H7AL63_9EURO</name>
<comment type="caution">
    <text evidence="1">The sequence shown here is derived from an EMBL/GenBank/DDBJ whole genome shotgun (WGS) entry which is preliminary data.</text>
</comment>
<evidence type="ECO:0000313" key="1">
    <source>
        <dbReference type="EMBL" id="KAF7508987.1"/>
    </source>
</evidence>
<proteinExistence type="predicted"/>
<dbReference type="EMBL" id="JAACFV010000047">
    <property type="protein sequence ID" value="KAF7508987.1"/>
    <property type="molecule type" value="Genomic_DNA"/>
</dbReference>
<dbReference type="Proteomes" id="UP000606974">
    <property type="component" value="Unassembled WGS sequence"/>
</dbReference>
<sequence length="115" mass="12837">MDFETPGTPSQPVPVPAEDENIVNAALITFLQAIWTLDAAHDTRWTNRRKAFKFVPTDVKGKASQQLLMATCGFPLVSFETNLQQSERSRQLVATGKTKAGTEYTCRRVHIWLSG</sequence>
<accession>A0A8H7AL63</accession>
<dbReference type="OrthoDB" id="3508621at2759"/>
<keyword evidence="2" id="KW-1185">Reference proteome</keyword>
<organism evidence="1 2">
    <name type="scientific">Endocarpon pusillum</name>
    <dbReference type="NCBI Taxonomy" id="364733"/>
    <lineage>
        <taxon>Eukaryota</taxon>
        <taxon>Fungi</taxon>
        <taxon>Dikarya</taxon>
        <taxon>Ascomycota</taxon>
        <taxon>Pezizomycotina</taxon>
        <taxon>Eurotiomycetes</taxon>
        <taxon>Chaetothyriomycetidae</taxon>
        <taxon>Verrucariales</taxon>
        <taxon>Verrucariaceae</taxon>
        <taxon>Endocarpon</taxon>
    </lineage>
</organism>